<accession>A0AA96WF36</accession>
<dbReference type="EMBL" id="CP053586">
    <property type="protein sequence ID" value="WNZ24028.1"/>
    <property type="molecule type" value="Genomic_DNA"/>
</dbReference>
<reference evidence="2" key="1">
    <citation type="submission" date="2020-05" db="EMBL/GenBank/DDBJ databases">
        <authorList>
            <person name="Zhu T."/>
            <person name="Keshari N."/>
            <person name="Lu X."/>
        </authorList>
    </citation>
    <scope>NUCLEOTIDE SEQUENCE</scope>
    <source>
        <strain evidence="2">NK1-12</strain>
    </source>
</reference>
<gene>
    <name evidence="2" type="ORF">HJG54_14950</name>
</gene>
<dbReference type="RefSeq" id="WP_316429599.1">
    <property type="nucleotide sequence ID" value="NZ_CP053586.1"/>
</dbReference>
<feature type="compositionally biased region" description="Polar residues" evidence="1">
    <location>
        <begin position="56"/>
        <end position="72"/>
    </location>
</feature>
<dbReference type="AlphaFoldDB" id="A0AA96WF36"/>
<organism evidence="2">
    <name type="scientific">Leptolyngbya sp. NK1-12</name>
    <dbReference type="NCBI Taxonomy" id="2547451"/>
    <lineage>
        <taxon>Bacteria</taxon>
        <taxon>Bacillati</taxon>
        <taxon>Cyanobacteriota</taxon>
        <taxon>Cyanophyceae</taxon>
        <taxon>Leptolyngbyales</taxon>
        <taxon>Leptolyngbyaceae</taxon>
        <taxon>Leptolyngbya group</taxon>
        <taxon>Leptolyngbya</taxon>
    </lineage>
</organism>
<protein>
    <submittedName>
        <fullName evidence="2">Uncharacterized protein</fullName>
    </submittedName>
</protein>
<proteinExistence type="predicted"/>
<name>A0AA96WF36_9CYAN</name>
<sequence>MLTQELDRETEFYLAEILAKENTTSDALIRQLIRDRWLSLHQAAKVASPQPEFQPEASQPNWVTASMSSESQPARPRNSKQVIADFVRRKNRRPV</sequence>
<feature type="region of interest" description="Disordered" evidence="1">
    <location>
        <begin position="48"/>
        <end position="95"/>
    </location>
</feature>
<evidence type="ECO:0000313" key="2">
    <source>
        <dbReference type="EMBL" id="WNZ24028.1"/>
    </source>
</evidence>
<evidence type="ECO:0000256" key="1">
    <source>
        <dbReference type="SAM" id="MobiDB-lite"/>
    </source>
</evidence>